<organism evidence="1 2">
    <name type="scientific">Cardiobacterium hominis</name>
    <dbReference type="NCBI Taxonomy" id="2718"/>
    <lineage>
        <taxon>Bacteria</taxon>
        <taxon>Pseudomonadati</taxon>
        <taxon>Pseudomonadota</taxon>
        <taxon>Gammaproteobacteria</taxon>
        <taxon>Cardiobacteriales</taxon>
        <taxon>Cardiobacteriaceae</taxon>
        <taxon>Cardiobacterium</taxon>
    </lineage>
</organism>
<name>A0A1C3H700_9GAMM</name>
<dbReference type="Proteomes" id="UP000190837">
    <property type="component" value="Unassembled WGS sequence"/>
</dbReference>
<gene>
    <name evidence="1" type="ORF">CHUV0807_2368</name>
</gene>
<evidence type="ECO:0000313" key="2">
    <source>
        <dbReference type="Proteomes" id="UP000190837"/>
    </source>
</evidence>
<sequence length="95" mass="10859">MRADSYCEGFVLALRGKVQALTLPEDERKLLDGYMHKHHPDLKNAKCARDDDKAEKERAQQPDYRYQGYCDGQNATLHHAVEGSTHRPASLEYQA</sequence>
<evidence type="ECO:0000313" key="1">
    <source>
        <dbReference type="EMBL" id="SAM71721.1"/>
    </source>
</evidence>
<reference evidence="2" key="1">
    <citation type="submission" date="2016-04" db="EMBL/GenBank/DDBJ databases">
        <authorList>
            <person name="Tagini F."/>
        </authorList>
    </citation>
    <scope>NUCLEOTIDE SEQUENCE [LARGE SCALE GENOMIC DNA]</scope>
    <source>
        <strain evidence="2">CHUV0807</strain>
    </source>
</reference>
<dbReference type="AlphaFoldDB" id="A0A1C3H700"/>
<accession>A0A1C3H700</accession>
<protein>
    <submittedName>
        <fullName evidence="1">Uncharacterized protein</fullName>
    </submittedName>
</protein>
<dbReference type="EMBL" id="FKLO01000080">
    <property type="protein sequence ID" value="SAM71721.1"/>
    <property type="molecule type" value="Genomic_DNA"/>
</dbReference>
<proteinExistence type="predicted"/>